<evidence type="ECO:0000313" key="2">
    <source>
        <dbReference type="EMBL" id="MFC1408292.1"/>
    </source>
</evidence>
<sequence length="62" mass="6430">MQQTLDLLDTVSVFDDQSLELGMQELEAMEAPGFWTGVAIGVGIVGVAVASAALYSAISVLT</sequence>
<evidence type="ECO:0000256" key="1">
    <source>
        <dbReference type="SAM" id="Phobius"/>
    </source>
</evidence>
<dbReference type="EMBL" id="JBHEZX010000001">
    <property type="protein sequence ID" value="MFC1408292.1"/>
    <property type="molecule type" value="Genomic_DNA"/>
</dbReference>
<accession>A0ABV6V3S7</accession>
<comment type="caution">
    <text evidence="2">The sequence shown here is derived from an EMBL/GenBank/DDBJ whole genome shotgun (WGS) entry which is preliminary data.</text>
</comment>
<keyword evidence="5" id="KW-1185">Reference proteome</keyword>
<dbReference type="EMBL" id="JBHEZY010000002">
    <property type="protein sequence ID" value="MFC1430133.1"/>
    <property type="molecule type" value="Genomic_DNA"/>
</dbReference>
<keyword evidence="1" id="KW-0812">Transmembrane</keyword>
<reference evidence="4 5" key="1">
    <citation type="submission" date="2024-09" db="EMBL/GenBank/DDBJ databases">
        <authorList>
            <person name="Lee S.D."/>
        </authorList>
    </citation>
    <scope>NUCLEOTIDE SEQUENCE [LARGE SCALE GENOMIC DNA]</scope>
    <source>
        <strain evidence="2 5">N1-1</strain>
        <strain evidence="3 4">N1-3</strain>
    </source>
</reference>
<proteinExistence type="predicted"/>
<keyword evidence="1" id="KW-0472">Membrane</keyword>
<name>A0ABV6V3S7_9ACTN</name>
<dbReference type="Proteomes" id="UP001592582">
    <property type="component" value="Unassembled WGS sequence"/>
</dbReference>
<keyword evidence="1" id="KW-1133">Transmembrane helix</keyword>
<dbReference type="NCBIfam" id="NF041808">
    <property type="entry name" value="daptide_123"/>
    <property type="match status" value="1"/>
</dbReference>
<evidence type="ECO:0000313" key="5">
    <source>
        <dbReference type="Proteomes" id="UP001592582"/>
    </source>
</evidence>
<feature type="transmembrane region" description="Helical" evidence="1">
    <location>
        <begin position="34"/>
        <end position="58"/>
    </location>
</feature>
<gene>
    <name evidence="3" type="ORF">ACEZDB_05600</name>
    <name evidence="2" type="ORF">ACEZDG_03240</name>
</gene>
<evidence type="ECO:0000313" key="4">
    <source>
        <dbReference type="Proteomes" id="UP001592530"/>
    </source>
</evidence>
<evidence type="ECO:0000313" key="3">
    <source>
        <dbReference type="EMBL" id="MFC1430133.1"/>
    </source>
</evidence>
<organism evidence="2 5">
    <name type="scientific">Streptacidiphilus alkalitolerans</name>
    <dbReference type="NCBI Taxonomy" id="3342712"/>
    <lineage>
        <taxon>Bacteria</taxon>
        <taxon>Bacillati</taxon>
        <taxon>Actinomycetota</taxon>
        <taxon>Actinomycetes</taxon>
        <taxon>Kitasatosporales</taxon>
        <taxon>Streptomycetaceae</taxon>
        <taxon>Streptacidiphilus</taxon>
    </lineage>
</organism>
<protein>
    <submittedName>
        <fullName evidence="2">Daptide-type RiPP</fullName>
    </submittedName>
</protein>
<dbReference type="Proteomes" id="UP001592530">
    <property type="component" value="Unassembled WGS sequence"/>
</dbReference>
<dbReference type="RefSeq" id="WP_380501983.1">
    <property type="nucleotide sequence ID" value="NZ_JBHEZX010000001.1"/>
</dbReference>